<gene>
    <name evidence="2" type="ORF">ANCDUO_27378</name>
</gene>
<keyword evidence="3" id="KW-1185">Reference proteome</keyword>
<protein>
    <submittedName>
        <fullName evidence="2">Uncharacterized protein</fullName>
    </submittedName>
</protein>
<dbReference type="Proteomes" id="UP000054047">
    <property type="component" value="Unassembled WGS sequence"/>
</dbReference>
<dbReference type="AlphaFoldDB" id="A0A0C2F271"/>
<feature type="non-terminal residue" evidence="2">
    <location>
        <position position="203"/>
    </location>
</feature>
<evidence type="ECO:0000313" key="2">
    <source>
        <dbReference type="EMBL" id="KIH42635.1"/>
    </source>
</evidence>
<accession>A0A0C2F271</accession>
<reference evidence="2 3" key="1">
    <citation type="submission" date="2013-12" db="EMBL/GenBank/DDBJ databases">
        <title>Draft genome of the parsitic nematode Ancylostoma duodenale.</title>
        <authorList>
            <person name="Mitreva M."/>
        </authorList>
    </citation>
    <scope>NUCLEOTIDE SEQUENCE [LARGE SCALE GENOMIC DNA]</scope>
    <source>
        <strain evidence="2 3">Zhejiang</strain>
    </source>
</reference>
<evidence type="ECO:0000313" key="3">
    <source>
        <dbReference type="Proteomes" id="UP000054047"/>
    </source>
</evidence>
<organism evidence="2 3">
    <name type="scientific">Ancylostoma duodenale</name>
    <dbReference type="NCBI Taxonomy" id="51022"/>
    <lineage>
        <taxon>Eukaryota</taxon>
        <taxon>Metazoa</taxon>
        <taxon>Ecdysozoa</taxon>
        <taxon>Nematoda</taxon>
        <taxon>Chromadorea</taxon>
        <taxon>Rhabditida</taxon>
        <taxon>Rhabditina</taxon>
        <taxon>Rhabditomorpha</taxon>
        <taxon>Strongyloidea</taxon>
        <taxon>Ancylostomatidae</taxon>
        <taxon>Ancylostomatinae</taxon>
        <taxon>Ancylostoma</taxon>
    </lineage>
</organism>
<proteinExistence type="predicted"/>
<evidence type="ECO:0000256" key="1">
    <source>
        <dbReference type="SAM" id="MobiDB-lite"/>
    </source>
</evidence>
<dbReference type="EMBL" id="KN794430">
    <property type="protein sequence ID" value="KIH42635.1"/>
    <property type="molecule type" value="Genomic_DNA"/>
</dbReference>
<feature type="region of interest" description="Disordered" evidence="1">
    <location>
        <begin position="137"/>
        <end position="203"/>
    </location>
</feature>
<sequence length="203" mass="22531">MTDHSPSEGVPEAAEEVVQMRKEDFDELVLQARASASAPAPLVASSSSKPTFTKPGLARQFDFNSQILDILTPLVELAPAEFDIRSSLTRAISMLTQRNELITVGDKDPDVFEFYDKYSKAESYQSSNPILAAFLREKKKKEEKKPPAPTRTVQWKPRYQPYGPPPPQPFRQGRSDMGPRSSPARGPITVSLKGTSARGRLIK</sequence>
<dbReference type="OrthoDB" id="5873341at2759"/>
<name>A0A0C2F271_9BILA</name>